<evidence type="ECO:0000259" key="12">
    <source>
        <dbReference type="PROSITE" id="PS50262"/>
    </source>
</evidence>
<keyword evidence="11" id="KW-0716">Sensory transduction</keyword>
<dbReference type="InterPro" id="IPR050516">
    <property type="entry name" value="Olfactory_GPCR"/>
</dbReference>
<dbReference type="Pfam" id="PF13853">
    <property type="entry name" value="7tm_4"/>
    <property type="match status" value="1"/>
</dbReference>
<keyword evidence="9 10" id="KW-0807">Transducer</keyword>
<dbReference type="GO" id="GO:0004930">
    <property type="term" value="F:G protein-coupled receptor activity"/>
    <property type="evidence" value="ECO:0007669"/>
    <property type="project" value="UniProtKB-KW"/>
</dbReference>
<protein>
    <recommendedName>
        <fullName evidence="11">Olfactory receptor</fullName>
    </recommendedName>
</protein>
<evidence type="ECO:0000256" key="5">
    <source>
        <dbReference type="ARBA" id="ARBA00022989"/>
    </source>
</evidence>
<dbReference type="Gene3D" id="1.20.1070.10">
    <property type="entry name" value="Rhodopsin 7-helix transmembrane proteins"/>
    <property type="match status" value="1"/>
</dbReference>
<evidence type="ECO:0000256" key="1">
    <source>
        <dbReference type="ARBA" id="ARBA00004651"/>
    </source>
</evidence>
<keyword evidence="14" id="KW-1185">Reference proteome</keyword>
<dbReference type="Proteomes" id="UP001066276">
    <property type="component" value="Chromosome 10"/>
</dbReference>
<evidence type="ECO:0000313" key="14">
    <source>
        <dbReference type="Proteomes" id="UP001066276"/>
    </source>
</evidence>
<comment type="similarity">
    <text evidence="10">Belongs to the G-protein coupled receptor 1 family.</text>
</comment>
<evidence type="ECO:0000256" key="2">
    <source>
        <dbReference type="ARBA" id="ARBA00022475"/>
    </source>
</evidence>
<feature type="domain" description="G-protein coupled receptors family 1 profile" evidence="12">
    <location>
        <begin position="41"/>
        <end position="290"/>
    </location>
</feature>
<comment type="subcellular location">
    <subcellularLocation>
        <location evidence="1 11">Cell membrane</location>
        <topology evidence="1 11">Multi-pass membrane protein</topology>
    </subcellularLocation>
</comment>
<dbReference type="InterPro" id="IPR017452">
    <property type="entry name" value="GPCR_Rhodpsn_7TM"/>
</dbReference>
<name>A0AAV7LW68_PLEWA</name>
<evidence type="ECO:0000256" key="9">
    <source>
        <dbReference type="ARBA" id="ARBA00023224"/>
    </source>
</evidence>
<feature type="transmembrane region" description="Helical" evidence="11">
    <location>
        <begin position="238"/>
        <end position="260"/>
    </location>
</feature>
<dbReference type="FunFam" id="1.20.1070.10:FF:000015">
    <property type="entry name" value="Olfactory receptor"/>
    <property type="match status" value="1"/>
</dbReference>
<feature type="transmembrane region" description="Helical" evidence="11">
    <location>
        <begin position="101"/>
        <end position="120"/>
    </location>
</feature>
<reference evidence="13" key="1">
    <citation type="journal article" date="2022" name="bioRxiv">
        <title>Sequencing and chromosome-scale assembly of the giantPleurodeles waltlgenome.</title>
        <authorList>
            <person name="Brown T."/>
            <person name="Elewa A."/>
            <person name="Iarovenko S."/>
            <person name="Subramanian E."/>
            <person name="Araus A.J."/>
            <person name="Petzold A."/>
            <person name="Susuki M."/>
            <person name="Suzuki K.-i.T."/>
            <person name="Hayashi T."/>
            <person name="Toyoda A."/>
            <person name="Oliveira C."/>
            <person name="Osipova E."/>
            <person name="Leigh N.D."/>
            <person name="Simon A."/>
            <person name="Yun M.H."/>
        </authorList>
    </citation>
    <scope>NUCLEOTIDE SEQUENCE</scope>
    <source>
        <strain evidence="13">20211129_DDA</strain>
        <tissue evidence="13">Liver</tissue>
    </source>
</reference>
<feature type="transmembrane region" description="Helical" evidence="11">
    <location>
        <begin position="141"/>
        <end position="168"/>
    </location>
</feature>
<dbReference type="InterPro" id="IPR000276">
    <property type="entry name" value="GPCR_Rhodpsn"/>
</dbReference>
<proteinExistence type="inferred from homology"/>
<dbReference type="InterPro" id="IPR000725">
    <property type="entry name" value="Olfact_rcpt"/>
</dbReference>
<keyword evidence="8 10" id="KW-0675">Receptor</keyword>
<keyword evidence="4 11" id="KW-0552">Olfaction</keyword>
<sequence length="311" mass="34922">MDACNLTMATEFILLGLSDVPELQTTLFALFLAMYLVGVLGNSTIIALITVDSQLHTPMYFLIKNLSLVDLCLMTVIVPKLLINITSEQKTISFVNCMSQLFFFVLFVGMESILLGVMAYDRYVAICKPLRYFMLMNRSVFALLVAGCWLTGFLNSMLHSVTIALLSFGSMNKIQQFFCDIPPLLKLSCSDTTINEFILLVEASAIAMVCIMSVLVSYVNIIVAVLRMSSSEGRHKAFSTCSSHLITVTLYYGTILFTYIRPISTYSLEKDKVVTVIYTVVTPMLNPFIYSLRNKQVKKALRKTIDRPLFQ</sequence>
<dbReference type="GO" id="GO:0004984">
    <property type="term" value="F:olfactory receptor activity"/>
    <property type="evidence" value="ECO:0007669"/>
    <property type="project" value="InterPro"/>
</dbReference>
<dbReference type="GO" id="GO:0005886">
    <property type="term" value="C:plasma membrane"/>
    <property type="evidence" value="ECO:0007669"/>
    <property type="project" value="UniProtKB-SubCell"/>
</dbReference>
<feature type="transmembrane region" description="Helical" evidence="11">
    <location>
        <begin position="272"/>
        <end position="292"/>
    </location>
</feature>
<gene>
    <name evidence="13" type="ORF">NDU88_000885</name>
</gene>
<comment type="caution">
    <text evidence="13">The sequence shown here is derived from an EMBL/GenBank/DDBJ whole genome shotgun (WGS) entry which is preliminary data.</text>
</comment>
<dbReference type="PROSITE" id="PS50262">
    <property type="entry name" value="G_PROTEIN_RECEP_F1_2"/>
    <property type="match status" value="1"/>
</dbReference>
<dbReference type="PROSITE" id="PS00237">
    <property type="entry name" value="G_PROTEIN_RECEP_F1_1"/>
    <property type="match status" value="1"/>
</dbReference>
<dbReference type="CDD" id="cd13954">
    <property type="entry name" value="7tmA_OR"/>
    <property type="match status" value="1"/>
</dbReference>
<dbReference type="SUPFAM" id="SSF81321">
    <property type="entry name" value="Family A G protein-coupled receptor-like"/>
    <property type="match status" value="1"/>
</dbReference>
<keyword evidence="6 10" id="KW-0297">G-protein coupled receptor</keyword>
<evidence type="ECO:0000256" key="11">
    <source>
        <dbReference type="RuleBase" id="RU363047"/>
    </source>
</evidence>
<evidence type="ECO:0000256" key="6">
    <source>
        <dbReference type="ARBA" id="ARBA00023040"/>
    </source>
</evidence>
<evidence type="ECO:0000256" key="4">
    <source>
        <dbReference type="ARBA" id="ARBA00022725"/>
    </source>
</evidence>
<feature type="transmembrane region" description="Helical" evidence="11">
    <location>
        <begin position="205"/>
        <end position="226"/>
    </location>
</feature>
<keyword evidence="2 11" id="KW-1003">Cell membrane</keyword>
<evidence type="ECO:0000256" key="7">
    <source>
        <dbReference type="ARBA" id="ARBA00023136"/>
    </source>
</evidence>
<feature type="transmembrane region" description="Helical" evidence="11">
    <location>
        <begin position="61"/>
        <end position="81"/>
    </location>
</feature>
<evidence type="ECO:0000256" key="10">
    <source>
        <dbReference type="RuleBase" id="RU000688"/>
    </source>
</evidence>
<evidence type="ECO:0000256" key="8">
    <source>
        <dbReference type="ARBA" id="ARBA00023170"/>
    </source>
</evidence>
<dbReference type="PRINTS" id="PR00245">
    <property type="entry name" value="OLFACTORYR"/>
</dbReference>
<keyword evidence="5 11" id="KW-1133">Transmembrane helix</keyword>
<organism evidence="13 14">
    <name type="scientific">Pleurodeles waltl</name>
    <name type="common">Iberian ribbed newt</name>
    <dbReference type="NCBI Taxonomy" id="8319"/>
    <lineage>
        <taxon>Eukaryota</taxon>
        <taxon>Metazoa</taxon>
        <taxon>Chordata</taxon>
        <taxon>Craniata</taxon>
        <taxon>Vertebrata</taxon>
        <taxon>Euteleostomi</taxon>
        <taxon>Amphibia</taxon>
        <taxon>Batrachia</taxon>
        <taxon>Caudata</taxon>
        <taxon>Salamandroidea</taxon>
        <taxon>Salamandridae</taxon>
        <taxon>Pleurodelinae</taxon>
        <taxon>Pleurodeles</taxon>
    </lineage>
</organism>
<dbReference type="AlphaFoldDB" id="A0AAV7LW68"/>
<dbReference type="PRINTS" id="PR00237">
    <property type="entry name" value="GPCRRHODOPSN"/>
</dbReference>
<keyword evidence="3 10" id="KW-0812">Transmembrane</keyword>
<dbReference type="PANTHER" id="PTHR26452">
    <property type="entry name" value="OLFACTORY RECEPTOR"/>
    <property type="match status" value="1"/>
</dbReference>
<keyword evidence="7 11" id="KW-0472">Membrane</keyword>
<feature type="transmembrane region" description="Helical" evidence="11">
    <location>
        <begin position="27"/>
        <end position="49"/>
    </location>
</feature>
<evidence type="ECO:0000256" key="3">
    <source>
        <dbReference type="ARBA" id="ARBA00022692"/>
    </source>
</evidence>
<evidence type="ECO:0000313" key="13">
    <source>
        <dbReference type="EMBL" id="KAJ1095727.1"/>
    </source>
</evidence>
<dbReference type="EMBL" id="JANPWB010000014">
    <property type="protein sequence ID" value="KAJ1095727.1"/>
    <property type="molecule type" value="Genomic_DNA"/>
</dbReference>
<accession>A0AAV7LW68</accession>